<name>A0A7D9H4G1_9GAMM</name>
<keyword evidence="1" id="KW-1133">Transmembrane helix</keyword>
<organism evidence="2">
    <name type="scientific">uncultured Woeseiaceae bacterium</name>
    <dbReference type="NCBI Taxonomy" id="1983305"/>
    <lineage>
        <taxon>Bacteria</taxon>
        <taxon>Pseudomonadati</taxon>
        <taxon>Pseudomonadota</taxon>
        <taxon>Gammaproteobacteria</taxon>
        <taxon>Woeseiales</taxon>
        <taxon>Woeseiaceae</taxon>
        <taxon>environmental samples</taxon>
    </lineage>
</organism>
<keyword evidence="1" id="KW-0812">Transmembrane</keyword>
<proteinExistence type="predicted"/>
<reference evidence="2" key="1">
    <citation type="submission" date="2019-07" db="EMBL/GenBank/DDBJ databases">
        <authorList>
            <person name="Weber M."/>
            <person name="Kostadinov I."/>
            <person name="Kostadinov D I."/>
        </authorList>
    </citation>
    <scope>NUCLEOTIDE SEQUENCE</scope>
    <source>
        <strain evidence="2">Gfbio:sag-sample-m06:053724c1-46a9-4a36-b237-ea2bf867836b</strain>
    </source>
</reference>
<dbReference type="AlphaFoldDB" id="A0A7D9H4G1"/>
<evidence type="ECO:0000256" key="1">
    <source>
        <dbReference type="SAM" id="Phobius"/>
    </source>
</evidence>
<accession>A0A7D9H4G1</accession>
<sequence length="59" mass="6617">MTRRYVYIIAAVLAGISIATFFYKWQVLGFPVSGDQEQPVRTIETSIRFDAAVRAATGY</sequence>
<gene>
    <name evidence="2" type="ORF">JTBM06_V1_490005</name>
</gene>
<dbReference type="EMBL" id="LR633967">
    <property type="protein sequence ID" value="VUX56269.1"/>
    <property type="molecule type" value="Genomic_DNA"/>
</dbReference>
<evidence type="ECO:0000313" key="2">
    <source>
        <dbReference type="EMBL" id="VUX56269.1"/>
    </source>
</evidence>
<keyword evidence="1" id="KW-0472">Membrane</keyword>
<protein>
    <submittedName>
        <fullName evidence="2">Uncharacterized protein</fullName>
    </submittedName>
</protein>
<feature type="transmembrane region" description="Helical" evidence="1">
    <location>
        <begin position="5"/>
        <end position="23"/>
    </location>
</feature>